<dbReference type="InterPro" id="IPR036390">
    <property type="entry name" value="WH_DNA-bd_sf"/>
</dbReference>
<dbReference type="Gene3D" id="1.10.10.10">
    <property type="entry name" value="Winged helix-like DNA-binding domain superfamily/Winged helix DNA-binding domain"/>
    <property type="match status" value="1"/>
</dbReference>
<evidence type="ECO:0000259" key="1">
    <source>
        <dbReference type="PROSITE" id="PS50995"/>
    </source>
</evidence>
<organism evidence="2 3">
    <name type="scientific">Bacteroides pyogenes</name>
    <dbReference type="NCBI Taxonomy" id="310300"/>
    <lineage>
        <taxon>Bacteria</taxon>
        <taxon>Pseudomonadati</taxon>
        <taxon>Bacteroidota</taxon>
        <taxon>Bacteroidia</taxon>
        <taxon>Bacteroidales</taxon>
        <taxon>Bacteroidaceae</taxon>
        <taxon>Bacteroides</taxon>
    </lineage>
</organism>
<feature type="domain" description="HTH marR-type" evidence="1">
    <location>
        <begin position="1"/>
        <end position="120"/>
    </location>
</feature>
<dbReference type="CDD" id="cd00090">
    <property type="entry name" value="HTH_ARSR"/>
    <property type="match status" value="1"/>
</dbReference>
<dbReference type="EMBL" id="VKLW01000018">
    <property type="protein sequence ID" value="TYK33246.1"/>
    <property type="molecule type" value="Genomic_DNA"/>
</dbReference>
<evidence type="ECO:0000313" key="3">
    <source>
        <dbReference type="Proteomes" id="UP000324383"/>
    </source>
</evidence>
<gene>
    <name evidence="2" type="ORF">FNJ60_09020</name>
</gene>
<dbReference type="GO" id="GO:0003700">
    <property type="term" value="F:DNA-binding transcription factor activity"/>
    <property type="evidence" value="ECO:0007669"/>
    <property type="project" value="InterPro"/>
</dbReference>
<dbReference type="PANTHER" id="PTHR33164">
    <property type="entry name" value="TRANSCRIPTIONAL REGULATOR, MARR FAMILY"/>
    <property type="match status" value="1"/>
</dbReference>
<dbReference type="PROSITE" id="PS50995">
    <property type="entry name" value="HTH_MARR_2"/>
    <property type="match status" value="1"/>
</dbReference>
<proteinExistence type="predicted"/>
<evidence type="ECO:0000313" key="2">
    <source>
        <dbReference type="EMBL" id="TYK33246.1"/>
    </source>
</evidence>
<dbReference type="InterPro" id="IPR036388">
    <property type="entry name" value="WH-like_DNA-bd_sf"/>
</dbReference>
<dbReference type="SMART" id="SM00347">
    <property type="entry name" value="HTH_MARR"/>
    <property type="match status" value="1"/>
</dbReference>
<protein>
    <submittedName>
        <fullName evidence="2">MarR family transcriptional regulator</fullName>
    </submittedName>
</protein>
<dbReference type="PRINTS" id="PR00598">
    <property type="entry name" value="HTHMARR"/>
</dbReference>
<name>A0A5D3F5B7_9BACE</name>
<comment type="caution">
    <text evidence="2">The sequence shown here is derived from an EMBL/GenBank/DDBJ whole genome shotgun (WGS) entry which is preliminary data.</text>
</comment>
<dbReference type="InterPro" id="IPR000835">
    <property type="entry name" value="HTH_MarR-typ"/>
</dbReference>
<dbReference type="Pfam" id="PF01047">
    <property type="entry name" value="MarR"/>
    <property type="match status" value="1"/>
</dbReference>
<dbReference type="Proteomes" id="UP000324383">
    <property type="component" value="Unassembled WGS sequence"/>
</dbReference>
<dbReference type="GO" id="GO:0006950">
    <property type="term" value="P:response to stress"/>
    <property type="evidence" value="ECO:0007669"/>
    <property type="project" value="TreeGrafter"/>
</dbReference>
<dbReference type="AlphaFoldDB" id="A0A5D3F5B7"/>
<keyword evidence="3" id="KW-1185">Reference proteome</keyword>
<accession>A0A5D3F5B7</accession>
<sequence length="120" mass="13541">METLCRIRDIYRAVIAFESEMEKKHHLCLNEGMLLCSLSKVDRLSSGEIAETLGLTNSNASKVIRSVEDKGLVERVMGVVDKRQMYFSLTRKGKKALSGIVCEELEMSDLLQRVLQSNAF</sequence>
<dbReference type="InterPro" id="IPR011991">
    <property type="entry name" value="ArsR-like_HTH"/>
</dbReference>
<dbReference type="SUPFAM" id="SSF46785">
    <property type="entry name" value="Winged helix' DNA-binding domain"/>
    <property type="match status" value="1"/>
</dbReference>
<dbReference type="RefSeq" id="WP_148727398.1">
    <property type="nucleotide sequence ID" value="NZ_CAMBON010000064.1"/>
</dbReference>
<dbReference type="InterPro" id="IPR039422">
    <property type="entry name" value="MarR/SlyA-like"/>
</dbReference>
<dbReference type="PANTHER" id="PTHR33164:SF43">
    <property type="entry name" value="HTH-TYPE TRANSCRIPTIONAL REPRESSOR YETL"/>
    <property type="match status" value="1"/>
</dbReference>
<reference evidence="2 3" key="1">
    <citation type="submission" date="2019-07" db="EMBL/GenBank/DDBJ databases">
        <title>Draft Genome Sequences of Bacteroides pyogenes Strains Isolated from the Uterus Holstein Dairy Cows with Metritis.</title>
        <authorList>
            <person name="Cunha F."/>
            <person name="Galvao K.N."/>
            <person name="Jeon S.J."/>
            <person name="Jeong K.C."/>
        </authorList>
    </citation>
    <scope>NUCLEOTIDE SEQUENCE [LARGE SCALE GENOMIC DNA]</scope>
    <source>
        <strain evidence="2 3">KG-31</strain>
    </source>
</reference>